<dbReference type="Gene3D" id="3.40.1090.10">
    <property type="entry name" value="Cytosolic phospholipase A2 catalytic domain"/>
    <property type="match status" value="2"/>
</dbReference>
<sequence>MKIVGFKVGLALGGGAARGLAHLGVLKALSEAGIPIHVITGTSIGAIVASIYAANPDADAVIHQVESYLNSDDFNQTKLDFIRKSDQESDGKLGQLKKMIKTGFFLAISMRRSSFISEENIRSNLEKIIPSKNIEDCPLALGLVSMNLDDGKEVVFHKGNLIDKVLASCAIPGIFPPVFIDEQMLVDGSWVNPVPVTIARQLGADFVIAVDVAPTMNQGDHDFNGWNISLRANEGSRVALKDQCLRSADHVLSLNDIDIHWADFLQLDKCVAEGEQVVLQEIEALKKKTFWSRLQPRFIRRKYGIGSG</sequence>
<proteinExistence type="predicted"/>
<evidence type="ECO:0000256" key="1">
    <source>
        <dbReference type="ARBA" id="ARBA00022801"/>
    </source>
</evidence>
<keyword evidence="1 4" id="KW-0378">Hydrolase</keyword>
<evidence type="ECO:0000259" key="5">
    <source>
        <dbReference type="PROSITE" id="PS51635"/>
    </source>
</evidence>
<dbReference type="PANTHER" id="PTHR14226">
    <property type="entry name" value="NEUROPATHY TARGET ESTERASE/SWISS CHEESE D.MELANOGASTER"/>
    <property type="match status" value="1"/>
</dbReference>
<dbReference type="InterPro" id="IPR050301">
    <property type="entry name" value="NTE"/>
</dbReference>
<keyword evidence="2 4" id="KW-0442">Lipid degradation</keyword>
<feature type="active site" description="Proton acceptor" evidence="4">
    <location>
        <position position="187"/>
    </location>
</feature>
<name>A0A2A4SP31_9DELT</name>
<comment type="caution">
    <text evidence="4">Lacks conserved residue(s) required for the propagation of feature annotation.</text>
</comment>
<dbReference type="PROSITE" id="PS51635">
    <property type="entry name" value="PNPLA"/>
    <property type="match status" value="1"/>
</dbReference>
<feature type="short sequence motif" description="GXSXG" evidence="4">
    <location>
        <begin position="41"/>
        <end position="45"/>
    </location>
</feature>
<protein>
    <recommendedName>
        <fullName evidence="5">PNPLA domain-containing protein</fullName>
    </recommendedName>
</protein>
<dbReference type="GO" id="GO:0016787">
    <property type="term" value="F:hydrolase activity"/>
    <property type="evidence" value="ECO:0007669"/>
    <property type="project" value="UniProtKB-UniRule"/>
</dbReference>
<dbReference type="InterPro" id="IPR002641">
    <property type="entry name" value="PNPLA_dom"/>
</dbReference>
<dbReference type="EMBL" id="NVSR01000160">
    <property type="protein sequence ID" value="PCI22497.1"/>
    <property type="molecule type" value="Genomic_DNA"/>
</dbReference>
<organism evidence="6 7">
    <name type="scientific">SAR324 cluster bacterium</name>
    <dbReference type="NCBI Taxonomy" id="2024889"/>
    <lineage>
        <taxon>Bacteria</taxon>
        <taxon>Deltaproteobacteria</taxon>
        <taxon>SAR324 cluster</taxon>
    </lineage>
</organism>
<evidence type="ECO:0000256" key="3">
    <source>
        <dbReference type="ARBA" id="ARBA00023098"/>
    </source>
</evidence>
<feature type="domain" description="PNPLA" evidence="5">
    <location>
        <begin position="10"/>
        <end position="200"/>
    </location>
</feature>
<dbReference type="GO" id="GO:0016042">
    <property type="term" value="P:lipid catabolic process"/>
    <property type="evidence" value="ECO:0007669"/>
    <property type="project" value="UniProtKB-UniRule"/>
</dbReference>
<evidence type="ECO:0000313" key="7">
    <source>
        <dbReference type="Proteomes" id="UP000218113"/>
    </source>
</evidence>
<dbReference type="InterPro" id="IPR016035">
    <property type="entry name" value="Acyl_Trfase/lysoPLipase"/>
</dbReference>
<dbReference type="Proteomes" id="UP000218113">
    <property type="component" value="Unassembled WGS sequence"/>
</dbReference>
<evidence type="ECO:0000313" key="6">
    <source>
        <dbReference type="EMBL" id="PCI22497.1"/>
    </source>
</evidence>
<accession>A0A2A4SP31</accession>
<dbReference type="AlphaFoldDB" id="A0A2A4SP31"/>
<keyword evidence="3 4" id="KW-0443">Lipid metabolism</keyword>
<dbReference type="CDD" id="cd07205">
    <property type="entry name" value="Pat_PNPLA6_PNPLA7_NTE1_like"/>
    <property type="match status" value="1"/>
</dbReference>
<reference evidence="7" key="1">
    <citation type="submission" date="2017-08" db="EMBL/GenBank/DDBJ databases">
        <title>A dynamic microbial community with high functional redundancy inhabits the cold, oxic subseafloor aquifer.</title>
        <authorList>
            <person name="Tully B.J."/>
            <person name="Wheat C.G."/>
            <person name="Glazer B.T."/>
            <person name="Huber J.A."/>
        </authorList>
    </citation>
    <scope>NUCLEOTIDE SEQUENCE [LARGE SCALE GENOMIC DNA]</scope>
</reference>
<evidence type="ECO:0000256" key="4">
    <source>
        <dbReference type="PROSITE-ProRule" id="PRU01161"/>
    </source>
</evidence>
<comment type="caution">
    <text evidence="6">The sequence shown here is derived from an EMBL/GenBank/DDBJ whole genome shotgun (WGS) entry which is preliminary data.</text>
</comment>
<dbReference type="Pfam" id="PF01734">
    <property type="entry name" value="Patatin"/>
    <property type="match status" value="1"/>
</dbReference>
<dbReference type="SUPFAM" id="SSF52151">
    <property type="entry name" value="FabD/lysophospholipase-like"/>
    <property type="match status" value="1"/>
</dbReference>
<feature type="active site" description="Nucleophile" evidence="4">
    <location>
        <position position="43"/>
    </location>
</feature>
<evidence type="ECO:0000256" key="2">
    <source>
        <dbReference type="ARBA" id="ARBA00022963"/>
    </source>
</evidence>
<gene>
    <name evidence="6" type="ORF">COB67_13385</name>
</gene>
<dbReference type="PANTHER" id="PTHR14226:SF76">
    <property type="entry name" value="NTE FAMILY PROTEIN RSSA"/>
    <property type="match status" value="1"/>
</dbReference>